<evidence type="ECO:0000256" key="5">
    <source>
        <dbReference type="ARBA" id="ARBA00022989"/>
    </source>
</evidence>
<dbReference type="RefSeq" id="WP_377121827.1">
    <property type="nucleotide sequence ID" value="NZ_JBHRSD010000010.1"/>
</dbReference>
<evidence type="ECO:0000256" key="4">
    <source>
        <dbReference type="ARBA" id="ARBA00022692"/>
    </source>
</evidence>
<dbReference type="EMBL" id="JBHRSD010000010">
    <property type="protein sequence ID" value="MFC3032017.1"/>
    <property type="molecule type" value="Genomic_DNA"/>
</dbReference>
<evidence type="ECO:0000259" key="8">
    <source>
        <dbReference type="PROSITE" id="PS50928"/>
    </source>
</evidence>
<dbReference type="PANTHER" id="PTHR30183">
    <property type="entry name" value="MOLYBDENUM TRANSPORT SYSTEM PERMEASE PROTEIN MODB"/>
    <property type="match status" value="1"/>
</dbReference>
<name>A0ABV7CHG5_9GAMM</name>
<feature type="transmembrane region" description="Helical" evidence="7">
    <location>
        <begin position="240"/>
        <end position="259"/>
    </location>
</feature>
<dbReference type="Pfam" id="PF00528">
    <property type="entry name" value="BPD_transp_1"/>
    <property type="match status" value="2"/>
</dbReference>
<dbReference type="Proteomes" id="UP001595453">
    <property type="component" value="Unassembled WGS sequence"/>
</dbReference>
<feature type="transmembrane region" description="Helical" evidence="7">
    <location>
        <begin position="516"/>
        <end position="535"/>
    </location>
</feature>
<accession>A0ABV7CHG5</accession>
<feature type="transmembrane region" description="Helical" evidence="7">
    <location>
        <begin position="88"/>
        <end position="107"/>
    </location>
</feature>
<dbReference type="Gene3D" id="1.10.3720.10">
    <property type="entry name" value="MetI-like"/>
    <property type="match status" value="2"/>
</dbReference>
<feature type="transmembrane region" description="Helical" evidence="7">
    <location>
        <begin position="365"/>
        <end position="389"/>
    </location>
</feature>
<keyword evidence="5 7" id="KW-1133">Transmembrane helix</keyword>
<sequence length="548" mass="61334">MQISSIWSKWPWQAWLVATLLVMPLLFLIATALQGSSDVFEHLWQTVLWDYSLNTVLLIVGVLLVSSILALPLAWLVAYCEFPGRRHFSWALMLPLAMPSYVIAYIYTDLLDYAGPVQVWLRAQFGWQSPDDYWFIDLRTLSGATLMLALVLYPYLFLIFKTALREQSFKLLQAAQVMGHSPMASFFSVSLPLARGAIVAGLALIAMETMADFATVHYFAVNTLTTAVYDTWLGYYSLPAAAKISALMLLLLFSLMALERVSRAGKVEHERQAVRNEGQLYWLCGTKAWLATGWAIMVLMLAFILPVLVLADYALTYWQDAWQDEFARFAWQSLQVAMWVSAICVVLSTLLGFWQRFSTAPGSRLPARLASTGYALPGTVLAVAVLLPLTALDNTLNEWFDGSQWQPGLLFSGTIFALIFAYVVRFFAVAQGAIEASYGKISPSQDMASFSLGKGPWRTFWRVHVPLLRRGMLTAALLVFIESMKELPAALLLRPFNFETLATHVYQYVSDEQLELAAFSALLIVLVGLLPLYIINRSMESAGGKLRD</sequence>
<evidence type="ECO:0000256" key="1">
    <source>
        <dbReference type="ARBA" id="ARBA00004651"/>
    </source>
</evidence>
<evidence type="ECO:0000256" key="7">
    <source>
        <dbReference type="RuleBase" id="RU363032"/>
    </source>
</evidence>
<comment type="similarity">
    <text evidence="7">Belongs to the binding-protein-dependent transport system permease family.</text>
</comment>
<comment type="subcellular location">
    <subcellularLocation>
        <location evidence="1 7">Cell membrane</location>
        <topology evidence="1 7">Multi-pass membrane protein</topology>
    </subcellularLocation>
</comment>
<dbReference type="PANTHER" id="PTHR30183:SF2">
    <property type="entry name" value="IRON UTILIZATION PROTEIN"/>
    <property type="match status" value="1"/>
</dbReference>
<proteinExistence type="inferred from homology"/>
<feature type="transmembrane region" description="Helical" evidence="7">
    <location>
        <begin position="409"/>
        <end position="430"/>
    </location>
</feature>
<keyword evidence="4 7" id="KW-0812">Transmembrane</keyword>
<keyword evidence="2 7" id="KW-0813">Transport</keyword>
<keyword evidence="3" id="KW-1003">Cell membrane</keyword>
<dbReference type="InterPro" id="IPR035906">
    <property type="entry name" value="MetI-like_sf"/>
</dbReference>
<dbReference type="CDD" id="cd06261">
    <property type="entry name" value="TM_PBP2"/>
    <property type="match status" value="2"/>
</dbReference>
<feature type="domain" description="ABC transmembrane type-1" evidence="8">
    <location>
        <begin position="330"/>
        <end position="535"/>
    </location>
</feature>
<comment type="caution">
    <text evidence="9">The sequence shown here is derived from an EMBL/GenBank/DDBJ whole genome shotgun (WGS) entry which is preliminary data.</text>
</comment>
<gene>
    <name evidence="9" type="ORF">ACFOEE_05760</name>
</gene>
<feature type="transmembrane region" description="Helical" evidence="7">
    <location>
        <begin position="53"/>
        <end position="76"/>
    </location>
</feature>
<feature type="domain" description="ABC transmembrane type-1" evidence="8">
    <location>
        <begin position="52"/>
        <end position="257"/>
    </location>
</feature>
<evidence type="ECO:0000313" key="10">
    <source>
        <dbReference type="Proteomes" id="UP001595453"/>
    </source>
</evidence>
<protein>
    <submittedName>
        <fullName evidence="9">ABC transporter permease</fullName>
    </submittedName>
</protein>
<organism evidence="9 10">
    <name type="scientific">Pseudoalteromonas fenneropenaei</name>
    <dbReference type="NCBI Taxonomy" id="1737459"/>
    <lineage>
        <taxon>Bacteria</taxon>
        <taxon>Pseudomonadati</taxon>
        <taxon>Pseudomonadota</taxon>
        <taxon>Gammaproteobacteria</taxon>
        <taxon>Alteromonadales</taxon>
        <taxon>Pseudoalteromonadaceae</taxon>
        <taxon>Pseudoalteromonas</taxon>
    </lineage>
</organism>
<dbReference type="InterPro" id="IPR000515">
    <property type="entry name" value="MetI-like"/>
</dbReference>
<evidence type="ECO:0000256" key="2">
    <source>
        <dbReference type="ARBA" id="ARBA00022448"/>
    </source>
</evidence>
<dbReference type="PROSITE" id="PS50928">
    <property type="entry name" value="ABC_TM1"/>
    <property type="match status" value="2"/>
</dbReference>
<evidence type="ECO:0000313" key="9">
    <source>
        <dbReference type="EMBL" id="MFC3032017.1"/>
    </source>
</evidence>
<dbReference type="SUPFAM" id="SSF161098">
    <property type="entry name" value="MetI-like"/>
    <property type="match status" value="2"/>
</dbReference>
<reference evidence="10" key="1">
    <citation type="journal article" date="2019" name="Int. J. Syst. Evol. Microbiol.">
        <title>The Global Catalogue of Microorganisms (GCM) 10K type strain sequencing project: providing services to taxonomists for standard genome sequencing and annotation.</title>
        <authorList>
            <consortium name="The Broad Institute Genomics Platform"/>
            <consortium name="The Broad Institute Genome Sequencing Center for Infectious Disease"/>
            <person name="Wu L."/>
            <person name="Ma J."/>
        </authorList>
    </citation>
    <scope>NUCLEOTIDE SEQUENCE [LARGE SCALE GENOMIC DNA]</scope>
    <source>
        <strain evidence="10">KCTC 42730</strain>
    </source>
</reference>
<feature type="transmembrane region" description="Helical" evidence="7">
    <location>
        <begin position="141"/>
        <end position="160"/>
    </location>
</feature>
<feature type="transmembrane region" description="Helical" evidence="7">
    <location>
        <begin position="12"/>
        <end position="33"/>
    </location>
</feature>
<feature type="transmembrane region" description="Helical" evidence="7">
    <location>
        <begin position="280"/>
        <end position="309"/>
    </location>
</feature>
<evidence type="ECO:0000256" key="6">
    <source>
        <dbReference type="ARBA" id="ARBA00023136"/>
    </source>
</evidence>
<feature type="transmembrane region" description="Helical" evidence="7">
    <location>
        <begin position="329"/>
        <end position="353"/>
    </location>
</feature>
<keyword evidence="10" id="KW-1185">Reference proteome</keyword>
<evidence type="ECO:0000256" key="3">
    <source>
        <dbReference type="ARBA" id="ARBA00022475"/>
    </source>
</evidence>
<keyword evidence="6 7" id="KW-0472">Membrane</keyword>